<dbReference type="Pfam" id="PF00587">
    <property type="entry name" value="tRNA-synt_2b"/>
    <property type="match status" value="1"/>
</dbReference>
<dbReference type="EMBL" id="KV453852">
    <property type="protein sequence ID" value="ODV85556.1"/>
    <property type="molecule type" value="Genomic_DNA"/>
</dbReference>
<dbReference type="CDD" id="cd00774">
    <property type="entry name" value="GlyRS-like_core"/>
    <property type="match status" value="1"/>
</dbReference>
<comment type="subcellular location">
    <subcellularLocation>
        <location evidence="1">Cytoplasm</location>
    </subcellularLocation>
</comment>
<dbReference type="InterPro" id="IPR045864">
    <property type="entry name" value="aa-tRNA-synth_II/BPL/LPL"/>
</dbReference>
<keyword evidence="7" id="KW-0808">Transferase</keyword>
<dbReference type="PANTHER" id="PTHR10745">
    <property type="entry name" value="GLYCYL-TRNA SYNTHETASE/DNA POLYMERASE SUBUNIT GAMMA-2"/>
    <property type="match status" value="1"/>
</dbReference>
<dbReference type="Gene3D" id="3.30.930.10">
    <property type="entry name" value="Bira Bifunctional Protein, Domain 2"/>
    <property type="match status" value="1"/>
</dbReference>
<dbReference type="GO" id="GO:0005524">
    <property type="term" value="F:ATP binding"/>
    <property type="evidence" value="ECO:0007669"/>
    <property type="project" value="UniProtKB-KW"/>
</dbReference>
<evidence type="ECO:0000256" key="5">
    <source>
        <dbReference type="ARBA" id="ARBA00022490"/>
    </source>
</evidence>
<dbReference type="EC" id="6.1.1.14" evidence="4"/>
<dbReference type="Gene3D" id="3.40.50.800">
    <property type="entry name" value="Anticodon-binding domain"/>
    <property type="match status" value="1"/>
</dbReference>
<dbReference type="STRING" id="983967.A0A1E4T1C2"/>
<evidence type="ECO:0000256" key="4">
    <source>
        <dbReference type="ARBA" id="ARBA00012829"/>
    </source>
</evidence>
<keyword evidence="11" id="KW-0030">Aminoacyl-tRNA synthetase</keyword>
<comment type="catalytic activity">
    <reaction evidence="13">
        <text>2 ATP + H(+) = P(1),P(4)-bis(5'-adenosyl) tetraphosphate + diphosphate</text>
        <dbReference type="Rhea" id="RHEA:34935"/>
        <dbReference type="ChEBI" id="CHEBI:15378"/>
        <dbReference type="ChEBI" id="CHEBI:30616"/>
        <dbReference type="ChEBI" id="CHEBI:33019"/>
        <dbReference type="ChEBI" id="CHEBI:58141"/>
    </reaction>
</comment>
<evidence type="ECO:0000256" key="2">
    <source>
        <dbReference type="ARBA" id="ARBA00008226"/>
    </source>
</evidence>
<dbReference type="FunFam" id="3.30.930.10:FF:000158">
    <property type="entry name" value="Glycyl-tRNA synthetase"/>
    <property type="match status" value="1"/>
</dbReference>
<evidence type="ECO:0000256" key="12">
    <source>
        <dbReference type="ARBA" id="ARBA00030057"/>
    </source>
</evidence>
<dbReference type="PANTHER" id="PTHR10745:SF0">
    <property type="entry name" value="GLYCINE--TRNA LIGASE"/>
    <property type="match status" value="1"/>
</dbReference>
<gene>
    <name evidence="15" type="ORF">CANARDRAFT_28332</name>
</gene>
<sequence length="656" mass="74673">MSVTEQEFNRESLDSVLKRRFFFAPAFEIYGGVSGLYDYGPPGCALQANIVDVWRKHFILEEDMLEVDCTMLTPHEVLKTSGHVDKFADWMCRDLKTGEIFRADHLIEEVLEARLKGNKEARGEKIEDVEEEDDQKKKRKKKVKEIKAIKLDDSVVKEYESILAMIDGFSGPQMGEIMTKYNIGNPATGEPLELPKEFNLMFETAIGPSGQLKGYLRPETAQGQFLNFSKLLDFNNEKMPFASASIGKSFRNEISPRAGLLRVREFLMAEIEHFVDPEDKSHSNFDSVKDVKLSFLSKEIQQAGKTDVVETTIGEAVSSGMVDNQTLGYFIARIYLFLVKIGVDPTKLRFRQHMSNEMAHYAQDCWDAELKTSYGWIECVGCADRSAYDLTVHAARTKEKLCVRQALPEPKIVEKFECEIEKKKFGPKFRKDAPKVEEWLNSRTECELEDLAKELKDNLKITAKIPDTSIPEIEIPNDLIKIEKKTRTEHIREFTPNVIEPSFGIGRILYSIFEHSFWTRPEDSARCVLSLPPLVAPTKVLLVPLSNNETLQPVLKHVKDKLKTYQIPFKVDDSSASIGKRYARNDELGTPFGITIDFDSVDDNSVTLRERDSTKQVRGSVEDVVEAIMSITYKGVSWEDGVKHLTPFESKTEDDE</sequence>
<protein>
    <recommendedName>
        <fullName evidence="4">glycine--tRNA ligase</fullName>
        <ecNumber evidence="4">6.1.1.14</ecNumber>
    </recommendedName>
    <alternativeName>
        <fullName evidence="12">Diadenosine tetraphosphate synthetase</fullName>
    </alternativeName>
</protein>
<evidence type="ECO:0000256" key="8">
    <source>
        <dbReference type="ARBA" id="ARBA00022741"/>
    </source>
</evidence>
<dbReference type="Gene3D" id="3.30.720.200">
    <property type="match status" value="1"/>
</dbReference>
<dbReference type="InterPro" id="IPR002314">
    <property type="entry name" value="aa-tRNA-synt_IIb"/>
</dbReference>
<evidence type="ECO:0000259" key="14">
    <source>
        <dbReference type="PROSITE" id="PS50862"/>
    </source>
</evidence>
<evidence type="ECO:0000256" key="9">
    <source>
        <dbReference type="ARBA" id="ARBA00022840"/>
    </source>
</evidence>
<keyword evidence="16" id="KW-1185">Reference proteome</keyword>
<evidence type="ECO:0000256" key="10">
    <source>
        <dbReference type="ARBA" id="ARBA00022917"/>
    </source>
</evidence>
<dbReference type="NCBIfam" id="TIGR00389">
    <property type="entry name" value="glyS_dimeric"/>
    <property type="match status" value="1"/>
</dbReference>
<reference evidence="16" key="1">
    <citation type="submission" date="2016-04" db="EMBL/GenBank/DDBJ databases">
        <title>Comparative genomics of biotechnologically important yeasts.</title>
        <authorList>
            <consortium name="DOE Joint Genome Institute"/>
            <person name="Riley R."/>
            <person name="Haridas S."/>
            <person name="Wolfe K.H."/>
            <person name="Lopes M.R."/>
            <person name="Hittinger C.T."/>
            <person name="Goker M."/>
            <person name="Salamov A."/>
            <person name="Wisecaver J."/>
            <person name="Long T.M."/>
            <person name="Aerts A.L."/>
            <person name="Barry K."/>
            <person name="Choi C."/>
            <person name="Clum A."/>
            <person name="Coughlan A.Y."/>
            <person name="Deshpande S."/>
            <person name="Douglass A.P."/>
            <person name="Hanson S.J."/>
            <person name="Klenk H.-P."/>
            <person name="Labutti K."/>
            <person name="Lapidus A."/>
            <person name="Lindquist E."/>
            <person name="Lipzen A."/>
            <person name="Meier-Kolthoff J.P."/>
            <person name="Ohm R.A."/>
            <person name="Otillar R.P."/>
            <person name="Pangilinan J."/>
            <person name="Peng Y."/>
            <person name="Rokas A."/>
            <person name="Rosa C.A."/>
            <person name="Scheuner C."/>
            <person name="Sibirny A.A."/>
            <person name="Slot J.C."/>
            <person name="Stielow J.B."/>
            <person name="Sun H."/>
            <person name="Kurtzman C.P."/>
            <person name="Blackwell M."/>
            <person name="Grigoriev I.V."/>
            <person name="Jeffries T.W."/>
        </authorList>
    </citation>
    <scope>NUCLEOTIDE SEQUENCE [LARGE SCALE GENOMIC DNA]</scope>
    <source>
        <strain evidence="16">NRRL YB-2248</strain>
    </source>
</reference>
<comment type="subunit">
    <text evidence="3">Homodimer.</text>
</comment>
<evidence type="ECO:0000313" key="16">
    <source>
        <dbReference type="Proteomes" id="UP000094801"/>
    </source>
</evidence>
<evidence type="ECO:0000256" key="1">
    <source>
        <dbReference type="ARBA" id="ARBA00004496"/>
    </source>
</evidence>
<dbReference type="InterPro" id="IPR027031">
    <property type="entry name" value="Gly-tRNA_synthase/POLG2"/>
</dbReference>
<evidence type="ECO:0000313" key="15">
    <source>
        <dbReference type="EMBL" id="ODV85556.1"/>
    </source>
</evidence>
<dbReference type="AlphaFoldDB" id="A0A1E4T1C2"/>
<keyword evidence="5" id="KW-0963">Cytoplasm</keyword>
<dbReference type="CDD" id="cd00858">
    <property type="entry name" value="GlyRS_anticodon"/>
    <property type="match status" value="1"/>
</dbReference>
<dbReference type="FunFam" id="3.30.720.200:FF:000001">
    <property type="entry name" value="Glycine--tRNA ligase 2"/>
    <property type="match status" value="1"/>
</dbReference>
<keyword evidence="6" id="KW-0436">Ligase</keyword>
<dbReference type="Proteomes" id="UP000094801">
    <property type="component" value="Unassembled WGS sequence"/>
</dbReference>
<evidence type="ECO:0000256" key="13">
    <source>
        <dbReference type="ARBA" id="ARBA00051967"/>
    </source>
</evidence>
<name>A0A1E4T1C2_9ASCO</name>
<organism evidence="15 16">
    <name type="scientific">[Candida] arabinofermentans NRRL YB-2248</name>
    <dbReference type="NCBI Taxonomy" id="983967"/>
    <lineage>
        <taxon>Eukaryota</taxon>
        <taxon>Fungi</taxon>
        <taxon>Dikarya</taxon>
        <taxon>Ascomycota</taxon>
        <taxon>Saccharomycotina</taxon>
        <taxon>Pichiomycetes</taxon>
        <taxon>Pichiales</taxon>
        <taxon>Pichiaceae</taxon>
        <taxon>Ogataea</taxon>
        <taxon>Ogataea/Candida clade</taxon>
    </lineage>
</organism>
<dbReference type="GO" id="GO:0004820">
    <property type="term" value="F:glycine-tRNA ligase activity"/>
    <property type="evidence" value="ECO:0007669"/>
    <property type="project" value="UniProtKB-EC"/>
</dbReference>
<dbReference type="FunFam" id="3.40.50.800:FF:000004">
    <property type="entry name" value="Glycine--tRNA ligase 2"/>
    <property type="match status" value="1"/>
</dbReference>
<dbReference type="SUPFAM" id="SSF55681">
    <property type="entry name" value="Class II aaRS and biotin synthetases"/>
    <property type="match status" value="1"/>
</dbReference>
<dbReference type="GO" id="GO:0005739">
    <property type="term" value="C:mitochondrion"/>
    <property type="evidence" value="ECO:0007669"/>
    <property type="project" value="TreeGrafter"/>
</dbReference>
<dbReference type="Pfam" id="PF03129">
    <property type="entry name" value="HGTP_anticodon"/>
    <property type="match status" value="1"/>
</dbReference>
<comment type="similarity">
    <text evidence="2">Belongs to the class-II aminoacyl-tRNA synthetase family.</text>
</comment>
<dbReference type="SUPFAM" id="SSF52954">
    <property type="entry name" value="Class II aaRS ABD-related"/>
    <property type="match status" value="1"/>
</dbReference>
<proteinExistence type="inferred from homology"/>
<dbReference type="InterPro" id="IPR004154">
    <property type="entry name" value="Anticodon-bd"/>
</dbReference>
<evidence type="ECO:0000256" key="6">
    <source>
        <dbReference type="ARBA" id="ARBA00022598"/>
    </source>
</evidence>
<dbReference type="GO" id="GO:0016740">
    <property type="term" value="F:transferase activity"/>
    <property type="evidence" value="ECO:0007669"/>
    <property type="project" value="UniProtKB-KW"/>
</dbReference>
<dbReference type="FunFam" id="3.30.930.10:FF:000010">
    <property type="entry name" value="Glycyl-tRNA synthetase 1"/>
    <property type="match status" value="1"/>
</dbReference>
<evidence type="ECO:0000256" key="11">
    <source>
        <dbReference type="ARBA" id="ARBA00023146"/>
    </source>
</evidence>
<feature type="domain" description="Aminoacyl-transfer RNA synthetases class-II family profile" evidence="14">
    <location>
        <begin position="171"/>
        <end position="521"/>
    </location>
</feature>
<dbReference type="OrthoDB" id="57698at2759"/>
<keyword evidence="8" id="KW-0547">Nucleotide-binding</keyword>
<dbReference type="Gene3D" id="3.30.40.230">
    <property type="match status" value="1"/>
</dbReference>
<evidence type="ECO:0000256" key="7">
    <source>
        <dbReference type="ARBA" id="ARBA00022679"/>
    </source>
</evidence>
<evidence type="ECO:0000256" key="3">
    <source>
        <dbReference type="ARBA" id="ARBA00011738"/>
    </source>
</evidence>
<dbReference type="PRINTS" id="PR01043">
    <property type="entry name" value="TRNASYNTHGLY"/>
</dbReference>
<dbReference type="PROSITE" id="PS50862">
    <property type="entry name" value="AA_TRNA_LIGASE_II"/>
    <property type="match status" value="1"/>
</dbReference>
<dbReference type="InterPro" id="IPR006195">
    <property type="entry name" value="aa-tRNA-synth_II"/>
</dbReference>
<dbReference type="InterPro" id="IPR036621">
    <property type="entry name" value="Anticodon-bd_dom_sf"/>
</dbReference>
<dbReference type="GO" id="GO:0070150">
    <property type="term" value="P:mitochondrial glycyl-tRNA aminoacylation"/>
    <property type="evidence" value="ECO:0007669"/>
    <property type="project" value="TreeGrafter"/>
</dbReference>
<accession>A0A1E4T1C2</accession>
<keyword evidence="10" id="KW-0648">Protein biosynthesis</keyword>
<dbReference type="InterPro" id="IPR033731">
    <property type="entry name" value="GlyRS-like_core"/>
</dbReference>
<keyword evidence="9" id="KW-0067">ATP-binding</keyword>
<dbReference type="InterPro" id="IPR002315">
    <property type="entry name" value="tRNA-synt_gly"/>
</dbReference>
<dbReference type="NCBIfam" id="NF003211">
    <property type="entry name" value="PRK04173.1"/>
    <property type="match status" value="1"/>
</dbReference>